<dbReference type="EMBL" id="VUMD01000005">
    <property type="protein sequence ID" value="MSS36357.1"/>
    <property type="molecule type" value="Genomic_DNA"/>
</dbReference>
<accession>A0A7X2NK80</accession>
<evidence type="ECO:0000313" key="2">
    <source>
        <dbReference type="EMBL" id="MSS36357.1"/>
    </source>
</evidence>
<comment type="caution">
    <text evidence="2">The sequence shown here is derived from an EMBL/GenBank/DDBJ whole genome shotgun (WGS) entry which is preliminary data.</text>
</comment>
<feature type="region of interest" description="Disordered" evidence="1">
    <location>
        <begin position="58"/>
        <end position="77"/>
    </location>
</feature>
<name>A0A7X2NK80_9CLOT</name>
<evidence type="ECO:0000313" key="3">
    <source>
        <dbReference type="Proteomes" id="UP000429958"/>
    </source>
</evidence>
<feature type="compositionally biased region" description="Basic and acidic residues" evidence="1">
    <location>
        <begin position="58"/>
        <end position="71"/>
    </location>
</feature>
<dbReference type="Proteomes" id="UP000429958">
    <property type="component" value="Unassembled WGS sequence"/>
</dbReference>
<organism evidence="2 3">
    <name type="scientific">Clostridium porci</name>
    <dbReference type="NCBI Taxonomy" id="2605778"/>
    <lineage>
        <taxon>Bacteria</taxon>
        <taxon>Bacillati</taxon>
        <taxon>Bacillota</taxon>
        <taxon>Clostridia</taxon>
        <taxon>Eubacteriales</taxon>
        <taxon>Clostridiaceae</taxon>
        <taxon>Clostridium</taxon>
    </lineage>
</organism>
<evidence type="ECO:0000256" key="1">
    <source>
        <dbReference type="SAM" id="MobiDB-lite"/>
    </source>
</evidence>
<sequence>MLNSRAEEAAGPKLVQYADLEALVKEFSPQVQMERAQFDSRLGRYESAREDIMETRRRLKEEADSLEKEGDNEGAESYRAQAKTLEKAAKDMDKQIRSAKGSASSMALRQMEDTMIWTAQSLMGTYHSLKLEQVGAAAQAELKQSLYEKARRQFDTGGVSWRETEEAAQAAAASASRSQSLLDEMERVKGELAMLLGFETGAEIELASMPMPDSARTDDIKLEVDKWRALGNNYELRAERGASFRGTNKELHSRQRRIEQNEETMYAQIEALYQSVLSSRTAWNAAVSAMAAADAKWKADSRKMELGMLSNQEYLEARAAYLEAVAAKGQADVNFQQAMETYEWAVKGLIR</sequence>
<dbReference type="SUPFAM" id="SSF56954">
    <property type="entry name" value="Outer membrane efflux proteins (OEP)"/>
    <property type="match status" value="1"/>
</dbReference>
<dbReference type="AlphaFoldDB" id="A0A7X2NK80"/>
<gene>
    <name evidence="2" type="ORF">FYJ39_07195</name>
</gene>
<keyword evidence="3" id="KW-1185">Reference proteome</keyword>
<proteinExistence type="predicted"/>
<protein>
    <recommendedName>
        <fullName evidence="4">Outer membrane efflux protein</fullName>
    </recommendedName>
</protein>
<dbReference type="Gene3D" id="1.20.1600.10">
    <property type="entry name" value="Outer membrane efflux proteins (OEP)"/>
    <property type="match status" value="1"/>
</dbReference>
<reference evidence="2 3" key="1">
    <citation type="submission" date="2019-08" db="EMBL/GenBank/DDBJ databases">
        <title>In-depth cultivation of the pig gut microbiome towards novel bacterial diversity and tailored functional studies.</title>
        <authorList>
            <person name="Wylensek D."/>
            <person name="Hitch T.C.A."/>
            <person name="Clavel T."/>
        </authorList>
    </citation>
    <scope>NUCLEOTIDE SEQUENCE [LARGE SCALE GENOMIC DNA]</scope>
    <source>
        <strain evidence="2 3">WCA-389-WT-23D1</strain>
    </source>
</reference>
<evidence type="ECO:0008006" key="4">
    <source>
        <dbReference type="Google" id="ProtNLM"/>
    </source>
</evidence>